<dbReference type="EMBL" id="MWAK01000293">
    <property type="protein sequence ID" value="OPZ90113.1"/>
    <property type="molecule type" value="Genomic_DNA"/>
</dbReference>
<dbReference type="InterPro" id="IPR032710">
    <property type="entry name" value="NTF2-like_dom_sf"/>
</dbReference>
<protein>
    <submittedName>
        <fullName evidence="1">Uncharacterized protein</fullName>
    </submittedName>
</protein>
<dbReference type="SUPFAM" id="SSF54427">
    <property type="entry name" value="NTF2-like"/>
    <property type="match status" value="1"/>
</dbReference>
<reference evidence="1" key="1">
    <citation type="submission" date="2017-02" db="EMBL/GenBank/DDBJ databases">
        <title>Delving into the versatile metabolic prowess of the omnipresent phylum Bacteroidetes.</title>
        <authorList>
            <person name="Nobu M.K."/>
            <person name="Mei R."/>
            <person name="Narihiro T."/>
            <person name="Kuroda K."/>
            <person name="Liu W.-T."/>
        </authorList>
    </citation>
    <scope>NUCLEOTIDE SEQUENCE</scope>
    <source>
        <strain evidence="1">ADurb.Bin417</strain>
    </source>
</reference>
<dbReference type="Proteomes" id="UP000485484">
    <property type="component" value="Unassembled WGS sequence"/>
</dbReference>
<proteinExistence type="predicted"/>
<organism evidence="1">
    <name type="scientific">candidate division TA06 bacterium ADurb.Bin417</name>
    <dbReference type="NCBI Taxonomy" id="1852828"/>
    <lineage>
        <taxon>Bacteria</taxon>
        <taxon>Bacteria division TA06</taxon>
    </lineage>
</organism>
<gene>
    <name evidence="1" type="ORF">BWY73_01381</name>
</gene>
<dbReference type="AlphaFoldDB" id="A0A1V5MA52"/>
<name>A0A1V5MA52_UNCT6</name>
<sequence>MPRIVGRSLLASQILIAQGLVEQVAVEALDVAVEVDPAGDRAVSRLTVLLTFREPGAAEVGREAREVELDWIKSAGRWRIETLRLTEILR</sequence>
<comment type="caution">
    <text evidence="1">The sequence shown here is derived from an EMBL/GenBank/DDBJ whole genome shotgun (WGS) entry which is preliminary data.</text>
</comment>
<accession>A0A1V5MA52</accession>
<evidence type="ECO:0000313" key="1">
    <source>
        <dbReference type="EMBL" id="OPZ90113.1"/>
    </source>
</evidence>